<reference evidence="2 3" key="1">
    <citation type="submission" date="2018-03" db="EMBL/GenBank/DDBJ databases">
        <title>Whole genome sequencing of Histamine producing bacteria.</title>
        <authorList>
            <person name="Butler K."/>
        </authorList>
    </citation>
    <scope>NUCLEOTIDE SEQUENCE [LARGE SCALE GENOMIC DNA]</scope>
    <source>
        <strain evidence="2 3">DSM 16190</strain>
    </source>
</reference>
<protein>
    <submittedName>
        <fullName evidence="2">Flp family type IVb pilin</fullName>
    </submittedName>
</protein>
<organism evidence="2 3">
    <name type="scientific">Photobacterium lipolyticum</name>
    <dbReference type="NCBI Taxonomy" id="266810"/>
    <lineage>
        <taxon>Bacteria</taxon>
        <taxon>Pseudomonadati</taxon>
        <taxon>Pseudomonadota</taxon>
        <taxon>Gammaproteobacteria</taxon>
        <taxon>Vibrionales</taxon>
        <taxon>Vibrionaceae</taxon>
        <taxon>Photobacterium</taxon>
    </lineage>
</organism>
<sequence length="70" mass="7515">MMKLYTNTMAFLYTYKNDERGVTAIEYGLIGVAMAVALGLAFSDTGSIMQSLKAAYAAIGKQLKDLTPTA</sequence>
<proteinExistence type="predicted"/>
<dbReference type="RefSeq" id="WP_107281542.1">
    <property type="nucleotide sequence ID" value="NZ_PYMC01000001.1"/>
</dbReference>
<keyword evidence="3" id="KW-1185">Reference proteome</keyword>
<dbReference type="Pfam" id="PF04964">
    <property type="entry name" value="Flp_Fap"/>
    <property type="match status" value="1"/>
</dbReference>
<dbReference type="EMBL" id="PYMC01000001">
    <property type="protein sequence ID" value="PSW07390.1"/>
    <property type="molecule type" value="Genomic_DNA"/>
</dbReference>
<keyword evidence="1" id="KW-0812">Transmembrane</keyword>
<dbReference type="InterPro" id="IPR007047">
    <property type="entry name" value="Flp_Fap"/>
</dbReference>
<evidence type="ECO:0000313" key="2">
    <source>
        <dbReference type="EMBL" id="PSW07390.1"/>
    </source>
</evidence>
<accession>A0A2T3N4P4</accession>
<gene>
    <name evidence="2" type="ORF">C9I89_01325</name>
</gene>
<comment type="caution">
    <text evidence="2">The sequence shown here is derived from an EMBL/GenBank/DDBJ whole genome shotgun (WGS) entry which is preliminary data.</text>
</comment>
<feature type="transmembrane region" description="Helical" evidence="1">
    <location>
        <begin position="21"/>
        <end position="42"/>
    </location>
</feature>
<evidence type="ECO:0000256" key="1">
    <source>
        <dbReference type="SAM" id="Phobius"/>
    </source>
</evidence>
<keyword evidence="1" id="KW-1133">Transmembrane helix</keyword>
<dbReference type="AlphaFoldDB" id="A0A2T3N4P4"/>
<name>A0A2T3N4P4_9GAMM</name>
<evidence type="ECO:0000313" key="3">
    <source>
        <dbReference type="Proteomes" id="UP000240904"/>
    </source>
</evidence>
<dbReference type="Proteomes" id="UP000240904">
    <property type="component" value="Unassembled WGS sequence"/>
</dbReference>
<dbReference type="OrthoDB" id="5690605at2"/>
<keyword evidence="1" id="KW-0472">Membrane</keyword>